<dbReference type="PANTHER" id="PTHR30055">
    <property type="entry name" value="HTH-TYPE TRANSCRIPTIONAL REGULATOR RUTR"/>
    <property type="match status" value="1"/>
</dbReference>
<feature type="domain" description="HTH tetR-type" evidence="5">
    <location>
        <begin position="43"/>
        <end position="103"/>
    </location>
</feature>
<dbReference type="PRINTS" id="PR00455">
    <property type="entry name" value="HTHTETR"/>
</dbReference>
<evidence type="ECO:0000256" key="2">
    <source>
        <dbReference type="ARBA" id="ARBA00023125"/>
    </source>
</evidence>
<dbReference type="Proteomes" id="UP001596391">
    <property type="component" value="Unassembled WGS sequence"/>
</dbReference>
<sequence length="238" mass="26710">MNVMEPSQAALLPVSVSEGVLSTRMESTPMAPAKQNKHEMKTKETRELLLRAAREIFVRDGYEKADLAEIAKLAGRTKGAIYAQFKNKEEIFIALVEAAALERRARMRAQLAKSDSVAGNVAAMREHYIHMVDDDTFGLLLLEFRLYTIRHPDVRARLAQLYKSIIPDNEETVYTAMLGSPGKGKHALPRTVSIHTVFALMYALQVEMKFDPHLFDPKISKIIAARIFDAVFDPPIGQ</sequence>
<keyword evidence="3" id="KW-0804">Transcription</keyword>
<comment type="caution">
    <text evidence="6">The sequence shown here is derived from an EMBL/GenBank/DDBJ whole genome shotgun (WGS) entry which is preliminary data.</text>
</comment>
<protein>
    <submittedName>
        <fullName evidence="6">TetR/AcrR family transcriptional regulator</fullName>
    </submittedName>
</protein>
<dbReference type="PROSITE" id="PS50977">
    <property type="entry name" value="HTH_TETR_2"/>
    <property type="match status" value="1"/>
</dbReference>
<dbReference type="RefSeq" id="WP_263369712.1">
    <property type="nucleotide sequence ID" value="NZ_JAGSYD010000001.1"/>
</dbReference>
<dbReference type="Gene3D" id="1.10.357.10">
    <property type="entry name" value="Tetracycline Repressor, domain 2"/>
    <property type="match status" value="1"/>
</dbReference>
<keyword evidence="2 4" id="KW-0238">DNA-binding</keyword>
<evidence type="ECO:0000256" key="1">
    <source>
        <dbReference type="ARBA" id="ARBA00023015"/>
    </source>
</evidence>
<reference evidence="7" key="1">
    <citation type="journal article" date="2019" name="Int. J. Syst. Evol. Microbiol.">
        <title>The Global Catalogue of Microorganisms (GCM) 10K type strain sequencing project: providing services to taxonomists for standard genome sequencing and annotation.</title>
        <authorList>
            <consortium name="The Broad Institute Genomics Platform"/>
            <consortium name="The Broad Institute Genome Sequencing Center for Infectious Disease"/>
            <person name="Wu L."/>
            <person name="Ma J."/>
        </authorList>
    </citation>
    <scope>NUCLEOTIDE SEQUENCE [LARGE SCALE GENOMIC DNA]</scope>
    <source>
        <strain evidence="7">CGMCC 1.16026</strain>
    </source>
</reference>
<evidence type="ECO:0000256" key="3">
    <source>
        <dbReference type="ARBA" id="ARBA00023163"/>
    </source>
</evidence>
<keyword evidence="7" id="KW-1185">Reference proteome</keyword>
<dbReference type="InterPro" id="IPR009057">
    <property type="entry name" value="Homeodomain-like_sf"/>
</dbReference>
<dbReference type="Pfam" id="PF00440">
    <property type="entry name" value="TetR_N"/>
    <property type="match status" value="1"/>
</dbReference>
<keyword evidence="1" id="KW-0805">Transcription regulation</keyword>
<accession>A0ABW1ZC66</accession>
<dbReference type="PANTHER" id="PTHR30055:SF234">
    <property type="entry name" value="HTH-TYPE TRANSCRIPTIONAL REGULATOR BETI"/>
    <property type="match status" value="1"/>
</dbReference>
<dbReference type="InterPro" id="IPR001647">
    <property type="entry name" value="HTH_TetR"/>
</dbReference>
<evidence type="ECO:0000259" key="5">
    <source>
        <dbReference type="PROSITE" id="PS50977"/>
    </source>
</evidence>
<dbReference type="SUPFAM" id="SSF46689">
    <property type="entry name" value="Homeodomain-like"/>
    <property type="match status" value="1"/>
</dbReference>
<evidence type="ECO:0000313" key="7">
    <source>
        <dbReference type="Proteomes" id="UP001596391"/>
    </source>
</evidence>
<organism evidence="6 7">
    <name type="scientific">Granulicella cerasi</name>
    <dbReference type="NCBI Taxonomy" id="741063"/>
    <lineage>
        <taxon>Bacteria</taxon>
        <taxon>Pseudomonadati</taxon>
        <taxon>Acidobacteriota</taxon>
        <taxon>Terriglobia</taxon>
        <taxon>Terriglobales</taxon>
        <taxon>Acidobacteriaceae</taxon>
        <taxon>Granulicella</taxon>
    </lineage>
</organism>
<dbReference type="InterPro" id="IPR050109">
    <property type="entry name" value="HTH-type_TetR-like_transc_reg"/>
</dbReference>
<feature type="DNA-binding region" description="H-T-H motif" evidence="4">
    <location>
        <begin position="66"/>
        <end position="85"/>
    </location>
</feature>
<name>A0ABW1ZC66_9BACT</name>
<evidence type="ECO:0000256" key="4">
    <source>
        <dbReference type="PROSITE-ProRule" id="PRU00335"/>
    </source>
</evidence>
<evidence type="ECO:0000313" key="6">
    <source>
        <dbReference type="EMBL" id="MFC6646010.1"/>
    </source>
</evidence>
<gene>
    <name evidence="6" type="ORF">ACFQBQ_10540</name>
</gene>
<dbReference type="Gene3D" id="1.10.10.60">
    <property type="entry name" value="Homeodomain-like"/>
    <property type="match status" value="1"/>
</dbReference>
<dbReference type="EMBL" id="JBHSWI010000001">
    <property type="protein sequence ID" value="MFC6646010.1"/>
    <property type="molecule type" value="Genomic_DNA"/>
</dbReference>
<proteinExistence type="predicted"/>